<evidence type="ECO:0000259" key="2">
    <source>
        <dbReference type="Pfam" id="PF03795"/>
    </source>
</evidence>
<dbReference type="InterPro" id="IPR005545">
    <property type="entry name" value="YCII"/>
</dbReference>
<feature type="domain" description="YCII-related" evidence="2">
    <location>
        <begin position="11"/>
        <end position="90"/>
    </location>
</feature>
<dbReference type="InterPro" id="IPR011008">
    <property type="entry name" value="Dimeric_a/b-barrel"/>
</dbReference>
<organism evidence="3 4">
    <name type="scientific">Roseiarcus fermentans</name>
    <dbReference type="NCBI Taxonomy" id="1473586"/>
    <lineage>
        <taxon>Bacteria</taxon>
        <taxon>Pseudomonadati</taxon>
        <taxon>Pseudomonadota</taxon>
        <taxon>Alphaproteobacteria</taxon>
        <taxon>Hyphomicrobiales</taxon>
        <taxon>Roseiarcaceae</taxon>
        <taxon>Roseiarcus</taxon>
    </lineage>
</organism>
<name>A0A366ELH1_9HYPH</name>
<reference evidence="3 4" key="1">
    <citation type="submission" date="2018-06" db="EMBL/GenBank/DDBJ databases">
        <title>Genomic Encyclopedia of Type Strains, Phase IV (KMG-IV): sequencing the most valuable type-strain genomes for metagenomic binning, comparative biology and taxonomic classification.</title>
        <authorList>
            <person name="Goeker M."/>
        </authorList>
    </citation>
    <scope>NUCLEOTIDE SEQUENCE [LARGE SCALE GENOMIC DNA]</scope>
    <source>
        <strain evidence="3 4">DSM 24875</strain>
    </source>
</reference>
<comment type="similarity">
    <text evidence="1">Belongs to the YciI family.</text>
</comment>
<dbReference type="Proteomes" id="UP000253529">
    <property type="component" value="Unassembled WGS sequence"/>
</dbReference>
<dbReference type="OrthoDB" id="6928805at2"/>
<dbReference type="AlphaFoldDB" id="A0A366ELH1"/>
<comment type="caution">
    <text evidence="3">The sequence shown here is derived from an EMBL/GenBank/DDBJ whole genome shotgun (WGS) entry which is preliminary data.</text>
</comment>
<dbReference type="Pfam" id="PF03795">
    <property type="entry name" value="YCII"/>
    <property type="match status" value="1"/>
</dbReference>
<keyword evidence="4" id="KW-1185">Reference proteome</keyword>
<evidence type="ECO:0000313" key="3">
    <source>
        <dbReference type="EMBL" id="RBP02309.1"/>
    </source>
</evidence>
<sequence length="111" mass="12052">MSHFLCKLRPPRPTFLSDMTSDEALVMRRHREYWTPRVEIGAVIAMGPVADPAGGYGVAIIEARSQAALEAMLAADPAILSKRGFSYETFPMPAIAVRPSLPLSPIDSVTP</sequence>
<dbReference type="SUPFAM" id="SSF54909">
    <property type="entry name" value="Dimeric alpha+beta barrel"/>
    <property type="match status" value="1"/>
</dbReference>
<dbReference type="EMBL" id="QNRK01000053">
    <property type="protein sequence ID" value="RBP02309.1"/>
    <property type="molecule type" value="Genomic_DNA"/>
</dbReference>
<gene>
    <name evidence="3" type="ORF">DFR50_1539</name>
</gene>
<evidence type="ECO:0000313" key="4">
    <source>
        <dbReference type="Proteomes" id="UP000253529"/>
    </source>
</evidence>
<accession>A0A366ELH1</accession>
<protein>
    <submittedName>
        <fullName evidence="3">YCII-related domain-containing protein</fullName>
    </submittedName>
</protein>
<dbReference type="RefSeq" id="WP_113893562.1">
    <property type="nucleotide sequence ID" value="NZ_QNRK01000053.1"/>
</dbReference>
<proteinExistence type="inferred from homology"/>
<evidence type="ECO:0000256" key="1">
    <source>
        <dbReference type="ARBA" id="ARBA00007689"/>
    </source>
</evidence>